<evidence type="ECO:0000313" key="2">
    <source>
        <dbReference type="EMBL" id="PRD16270.1"/>
    </source>
</evidence>
<dbReference type="Proteomes" id="UP000239181">
    <property type="component" value="Unassembled WGS sequence"/>
</dbReference>
<dbReference type="GO" id="GO:0052689">
    <property type="term" value="F:carboxylic ester hydrolase activity"/>
    <property type="evidence" value="ECO:0007669"/>
    <property type="project" value="TreeGrafter"/>
</dbReference>
<feature type="domain" description="Serine aminopeptidase S33" evidence="1">
    <location>
        <begin position="61"/>
        <end position="289"/>
    </location>
</feature>
<dbReference type="InterPro" id="IPR022742">
    <property type="entry name" value="Hydrolase_4"/>
</dbReference>
<protein>
    <submittedName>
        <fullName evidence="2">Alpha/beta hydrolase</fullName>
    </submittedName>
</protein>
<gene>
    <name evidence="2" type="ORF">CQW29_05495</name>
</gene>
<keyword evidence="3" id="KW-1185">Reference proteome</keyword>
<dbReference type="InterPro" id="IPR029058">
    <property type="entry name" value="AB_hydrolase_fold"/>
</dbReference>
<dbReference type="RefSeq" id="WP_105591712.1">
    <property type="nucleotide sequence ID" value="NZ_PDET01000003.1"/>
</dbReference>
<proteinExistence type="predicted"/>
<organism evidence="2 3">
    <name type="scientific">Pantoea coffeiphila</name>
    <dbReference type="NCBI Taxonomy" id="1465635"/>
    <lineage>
        <taxon>Bacteria</taxon>
        <taxon>Pseudomonadati</taxon>
        <taxon>Pseudomonadota</taxon>
        <taxon>Gammaproteobacteria</taxon>
        <taxon>Enterobacterales</taxon>
        <taxon>Erwiniaceae</taxon>
        <taxon>Pantoea</taxon>
    </lineage>
</organism>
<evidence type="ECO:0000259" key="1">
    <source>
        <dbReference type="Pfam" id="PF12146"/>
    </source>
</evidence>
<dbReference type="Pfam" id="PF12146">
    <property type="entry name" value="Hydrolase_4"/>
    <property type="match status" value="1"/>
</dbReference>
<accession>A0A2S9IEQ4</accession>
<dbReference type="AlphaFoldDB" id="A0A2S9IEQ4"/>
<evidence type="ECO:0000313" key="3">
    <source>
        <dbReference type="Proteomes" id="UP000239181"/>
    </source>
</evidence>
<dbReference type="SUPFAM" id="SSF53474">
    <property type="entry name" value="alpha/beta-Hydrolases"/>
    <property type="match status" value="1"/>
</dbReference>
<dbReference type="PANTHER" id="PTHR43265">
    <property type="entry name" value="ESTERASE ESTD"/>
    <property type="match status" value="1"/>
</dbReference>
<dbReference type="Gene3D" id="3.40.50.1820">
    <property type="entry name" value="alpha/beta hydrolase"/>
    <property type="match status" value="1"/>
</dbReference>
<comment type="caution">
    <text evidence="2">The sequence shown here is derived from an EMBL/GenBank/DDBJ whole genome shotgun (WGS) entry which is preliminary data.</text>
</comment>
<sequence>MLRIVLPFIALLMVMTIAALSRLQAFELPDSARQRHVVFSQGADRLEGTLLLPDGISSPPVVLLVHGDGAQDRWSAGGYLPLVNYLLSQGIAVFSWDKPGVGSSSGNWLAQTMADRADEATRALEKLKALPELQNSPLGFLGFSQAGWVVPRASRQSRADFAVLIGAAINWRSQGFYFMRQRLLSEGVPDGEISKALADETEAFDKQYSRQAVERPCLSHCNRQDFERRNALADAREDIRKMTTPVLLLMGEADRNVDSDESVERWKESLPANTPRCLRQVSGATHGLLRSALFDYQLTSQWPLCKQGAFLMLGQKAYAPGVLPGVADWIHRQRCHVEL</sequence>
<dbReference type="OrthoDB" id="9805123at2"/>
<name>A0A2S9IEQ4_9GAMM</name>
<keyword evidence="2" id="KW-0378">Hydrolase</keyword>
<reference evidence="2 3" key="1">
    <citation type="submission" date="2017-10" db="EMBL/GenBank/DDBJ databases">
        <title>Draft genome of two endophytic bacteria isolated from 'guarana' Paullinia cupana (Mart.) Ducke.</title>
        <authorList>
            <person name="Siqueira K.A."/>
            <person name="Liotti R.G."/>
            <person name="Mendes T.A."/>
            <person name="Soares M.A."/>
        </authorList>
    </citation>
    <scope>NUCLEOTIDE SEQUENCE [LARGE SCALE GENOMIC DNA]</scope>
    <source>
        <strain evidence="2 3">342</strain>
    </source>
</reference>
<dbReference type="PANTHER" id="PTHR43265:SF1">
    <property type="entry name" value="ESTERASE ESTD"/>
    <property type="match status" value="1"/>
</dbReference>
<dbReference type="EMBL" id="PDET01000003">
    <property type="protein sequence ID" value="PRD16270.1"/>
    <property type="molecule type" value="Genomic_DNA"/>
</dbReference>
<dbReference type="InterPro" id="IPR053145">
    <property type="entry name" value="AB_hydrolase_Est10"/>
</dbReference>